<feature type="transmembrane region" description="Helical" evidence="11">
    <location>
        <begin position="70"/>
        <end position="87"/>
    </location>
</feature>
<dbReference type="InterPro" id="IPR023299">
    <property type="entry name" value="ATPase_P-typ_cyto_dom_N"/>
</dbReference>
<dbReference type="SUPFAM" id="SSF81653">
    <property type="entry name" value="Calcium ATPase, transduction domain A"/>
    <property type="match status" value="1"/>
</dbReference>
<evidence type="ECO:0000256" key="5">
    <source>
        <dbReference type="ARBA" id="ARBA00022840"/>
    </source>
</evidence>
<gene>
    <name evidence="13" type="ORF">ACFFN0_02755</name>
</gene>
<dbReference type="Pfam" id="PF00690">
    <property type="entry name" value="Cation_ATPase_N"/>
    <property type="match status" value="1"/>
</dbReference>
<dbReference type="Gene3D" id="3.40.1110.10">
    <property type="entry name" value="Calcium-transporting ATPase, cytoplasmic domain N"/>
    <property type="match status" value="1"/>
</dbReference>
<comment type="catalytic activity">
    <reaction evidence="10">
        <text>ATP + H2O = ADP + phosphate + H(+)</text>
        <dbReference type="Rhea" id="RHEA:13065"/>
        <dbReference type="ChEBI" id="CHEBI:15377"/>
        <dbReference type="ChEBI" id="CHEBI:15378"/>
        <dbReference type="ChEBI" id="CHEBI:30616"/>
        <dbReference type="ChEBI" id="CHEBI:43474"/>
        <dbReference type="ChEBI" id="CHEBI:456216"/>
    </reaction>
</comment>
<keyword evidence="4" id="KW-0547">Nucleotide-binding</keyword>
<organism evidence="13 14">
    <name type="scientific">Ornithinimicrobium kibberense</name>
    <dbReference type="NCBI Taxonomy" id="282060"/>
    <lineage>
        <taxon>Bacteria</taxon>
        <taxon>Bacillati</taxon>
        <taxon>Actinomycetota</taxon>
        <taxon>Actinomycetes</taxon>
        <taxon>Micrococcales</taxon>
        <taxon>Ornithinimicrobiaceae</taxon>
        <taxon>Ornithinimicrobium</taxon>
    </lineage>
</organism>
<feature type="domain" description="Cation-transporting P-type ATPase N-terminal" evidence="12">
    <location>
        <begin position="12"/>
        <end position="86"/>
    </location>
</feature>
<dbReference type="PRINTS" id="PR00120">
    <property type="entry name" value="HATPASE"/>
</dbReference>
<dbReference type="Gene3D" id="1.20.1110.10">
    <property type="entry name" value="Calcium-transporting ATPase, transmembrane domain"/>
    <property type="match status" value="1"/>
</dbReference>
<dbReference type="Pfam" id="PF00689">
    <property type="entry name" value="Cation_ATPase_C"/>
    <property type="match status" value="1"/>
</dbReference>
<dbReference type="PROSITE" id="PS00154">
    <property type="entry name" value="ATPASE_E1_E2"/>
    <property type="match status" value="1"/>
</dbReference>
<evidence type="ECO:0000259" key="12">
    <source>
        <dbReference type="SMART" id="SM00831"/>
    </source>
</evidence>
<sequence>MAIGSPTERTLPPHLAGAEELTQRLEVDPAVGLGSAEAQARLAEHGPNELRPKDPVPLWRRMLAQFQDPLVYLLLVAIAVSVTAWVIEGAEGAPVDAIVIGAILTLNAVLGFVQEAKAENAVAALATMTAASSSVLRDGRPTELPSAELVPGDILLLSEGDAVGADARLLVATGLKVQEAALTGESSATVKSATALSGEVALADRVNMVHKGTAVVEGVGRAVVTTTGMRTEMGDIAALLDRTEQQPSPLQVEIARVSRTLGALVIGIAVVVMATLAFVQGADSAQEWVTILLLGVSLAVAAVPEGLPAILSVVLAIGVRAMARRNAVMKHLHSVETLGSASVICSDKTGTLTRNEMTLRTIVTASGRVELSGTGYAPVGQAVLVPDGDDGGDDDDGDDEALLVEARLVLIGGSIANNATVTEQDGQWVVHGDPTEAAFLVASSKLGEVPERIGHYERRAEAPFTSERKMMSVLAHHDDRAESRIYTKGAADVLLGRCVAQRHGDEIVPLDDVARARITQAVEELSAEGYRTLGVAYRVADEGEAASPDQDVEHHLVLAGLVGIIDPPREEARAAVAAARRAGVRTIMITGDHPATAQRIATDLGIITEGGRAAAGVELERLDDEALVDLVREVSVYARVAPHHKLRIVDALQRDGHVVAMTGDGVNDAPALKSADIGIAMGITGTEVTKEASRMILGDDNFATIVAAIHRGRIIFDNIGKFLRYMMSSNLGEVVTVFFGIVLAGVLGLRDTAAPDALVVPLLATQILWINMVTDSVPALAMGVDPEIDDVMARPPRRPDRPILDRPMWARIVFTGTLMGAVTLLTMDLFLPGGLIEGSESFDMARTAGFTTLVLAQLLNALSSRSAAQSSFHRMFRNPWLWAAIGLVVALQVLVVHVPVMQQAFTTVPLTGTQWLVCLAMASVVLWAQEVVKLAQRVWAGRGPAPLDDAVGG</sequence>
<comment type="caution">
    <text evidence="13">The sequence shown here is derived from an EMBL/GenBank/DDBJ whole genome shotgun (WGS) entry which is preliminary data.</text>
</comment>
<evidence type="ECO:0000256" key="2">
    <source>
        <dbReference type="ARBA" id="ARBA00022692"/>
    </source>
</evidence>
<dbReference type="SUPFAM" id="SSF81665">
    <property type="entry name" value="Calcium ATPase, transmembrane domain M"/>
    <property type="match status" value="1"/>
</dbReference>
<feature type="transmembrane region" description="Helical" evidence="11">
    <location>
        <begin position="847"/>
        <end position="868"/>
    </location>
</feature>
<dbReference type="EMBL" id="JBHMAX010000005">
    <property type="protein sequence ID" value="MFB9730960.1"/>
    <property type="molecule type" value="Genomic_DNA"/>
</dbReference>
<dbReference type="InterPro" id="IPR036412">
    <property type="entry name" value="HAD-like_sf"/>
</dbReference>
<dbReference type="Gene3D" id="2.70.150.10">
    <property type="entry name" value="Calcium-transporting ATPase, cytoplasmic transduction domain A"/>
    <property type="match status" value="1"/>
</dbReference>
<name>A0ABV5UZM4_9MICO</name>
<dbReference type="SUPFAM" id="SSF56784">
    <property type="entry name" value="HAD-like"/>
    <property type="match status" value="1"/>
</dbReference>
<feature type="transmembrane region" description="Helical" evidence="11">
    <location>
        <begin position="731"/>
        <end position="749"/>
    </location>
</feature>
<dbReference type="NCBIfam" id="TIGR01494">
    <property type="entry name" value="ATPase_P-type"/>
    <property type="match status" value="2"/>
</dbReference>
<keyword evidence="7" id="KW-1278">Translocase</keyword>
<dbReference type="InterPro" id="IPR023298">
    <property type="entry name" value="ATPase_P-typ_TM_dom_sf"/>
</dbReference>
<comment type="subcellular location">
    <subcellularLocation>
        <location evidence="1">Cell membrane</location>
        <topology evidence="1">Multi-pass membrane protein</topology>
    </subcellularLocation>
</comment>
<dbReference type="InterPro" id="IPR059000">
    <property type="entry name" value="ATPase_P-type_domA"/>
</dbReference>
<keyword evidence="5" id="KW-0067">ATP-binding</keyword>
<evidence type="ECO:0000256" key="9">
    <source>
        <dbReference type="ARBA" id="ARBA00023136"/>
    </source>
</evidence>
<keyword evidence="6" id="KW-0460">Magnesium</keyword>
<dbReference type="InterPro" id="IPR044492">
    <property type="entry name" value="P_typ_ATPase_HD_dom"/>
</dbReference>
<dbReference type="SMART" id="SM00831">
    <property type="entry name" value="Cation_ATPase_N"/>
    <property type="match status" value="1"/>
</dbReference>
<evidence type="ECO:0000313" key="13">
    <source>
        <dbReference type="EMBL" id="MFB9730960.1"/>
    </source>
</evidence>
<dbReference type="PANTHER" id="PTHR24093">
    <property type="entry name" value="CATION TRANSPORTING ATPASE"/>
    <property type="match status" value="1"/>
</dbReference>
<feature type="transmembrane region" description="Helical" evidence="11">
    <location>
        <begin position="808"/>
        <end position="827"/>
    </location>
</feature>
<keyword evidence="9 11" id="KW-0472">Membrane</keyword>
<evidence type="ECO:0000256" key="10">
    <source>
        <dbReference type="ARBA" id="ARBA00049360"/>
    </source>
</evidence>
<keyword evidence="14" id="KW-1185">Reference proteome</keyword>
<dbReference type="PRINTS" id="PR00119">
    <property type="entry name" value="CATATPASE"/>
</dbReference>
<feature type="transmembrane region" description="Helical" evidence="11">
    <location>
        <begin position="912"/>
        <end position="932"/>
    </location>
</feature>
<evidence type="ECO:0000256" key="11">
    <source>
        <dbReference type="SAM" id="Phobius"/>
    </source>
</evidence>
<dbReference type="InterPro" id="IPR001757">
    <property type="entry name" value="P_typ_ATPase"/>
</dbReference>
<dbReference type="InterPro" id="IPR006068">
    <property type="entry name" value="ATPase_P-typ_cation-transptr_C"/>
</dbReference>
<keyword evidence="2 11" id="KW-0812">Transmembrane</keyword>
<evidence type="ECO:0000256" key="6">
    <source>
        <dbReference type="ARBA" id="ARBA00022842"/>
    </source>
</evidence>
<dbReference type="SFLD" id="SFLDF00027">
    <property type="entry name" value="p-type_atpase"/>
    <property type="match status" value="1"/>
</dbReference>
<accession>A0ABV5UZM4</accession>
<dbReference type="SUPFAM" id="SSF81660">
    <property type="entry name" value="Metal cation-transporting ATPase, ATP-binding domain N"/>
    <property type="match status" value="1"/>
</dbReference>
<feature type="transmembrane region" description="Helical" evidence="11">
    <location>
        <begin position="93"/>
        <end position="113"/>
    </location>
</feature>
<dbReference type="SFLD" id="SFLDS00003">
    <property type="entry name" value="Haloacid_Dehalogenase"/>
    <property type="match status" value="1"/>
</dbReference>
<feature type="transmembrane region" description="Helical" evidence="11">
    <location>
        <begin position="880"/>
        <end position="900"/>
    </location>
</feature>
<dbReference type="SFLD" id="SFLDG00002">
    <property type="entry name" value="C1.7:_P-type_atpase_like"/>
    <property type="match status" value="1"/>
</dbReference>
<keyword evidence="3" id="KW-0479">Metal-binding</keyword>
<evidence type="ECO:0000256" key="8">
    <source>
        <dbReference type="ARBA" id="ARBA00022989"/>
    </source>
</evidence>
<dbReference type="Pfam" id="PF13246">
    <property type="entry name" value="Cation_ATPase"/>
    <property type="match status" value="1"/>
</dbReference>
<dbReference type="InterPro" id="IPR023214">
    <property type="entry name" value="HAD_sf"/>
</dbReference>
<feature type="transmembrane region" description="Helical" evidence="11">
    <location>
        <begin position="291"/>
        <end position="319"/>
    </location>
</feature>
<keyword evidence="8 11" id="KW-1133">Transmembrane helix</keyword>
<dbReference type="Pfam" id="PF00122">
    <property type="entry name" value="E1-E2_ATPase"/>
    <property type="match status" value="1"/>
</dbReference>
<feature type="transmembrane region" description="Helical" evidence="11">
    <location>
        <begin position="769"/>
        <end position="788"/>
    </location>
</feature>
<feature type="transmembrane region" description="Helical" evidence="11">
    <location>
        <begin position="261"/>
        <end position="279"/>
    </location>
</feature>
<evidence type="ECO:0000256" key="1">
    <source>
        <dbReference type="ARBA" id="ARBA00004651"/>
    </source>
</evidence>
<evidence type="ECO:0000256" key="3">
    <source>
        <dbReference type="ARBA" id="ARBA00022723"/>
    </source>
</evidence>
<evidence type="ECO:0000256" key="7">
    <source>
        <dbReference type="ARBA" id="ARBA00022967"/>
    </source>
</evidence>
<dbReference type="InterPro" id="IPR008250">
    <property type="entry name" value="ATPase_P-typ_transduc_dom_A_sf"/>
</dbReference>
<dbReference type="RefSeq" id="WP_202876682.1">
    <property type="nucleotide sequence ID" value="NZ_JBHMAX010000005.1"/>
</dbReference>
<dbReference type="PANTHER" id="PTHR24093:SF506">
    <property type="entry name" value="CATION-TRANSPORTING ATPASE PMA1"/>
    <property type="match status" value="1"/>
</dbReference>
<dbReference type="Gene3D" id="3.40.50.1000">
    <property type="entry name" value="HAD superfamily/HAD-like"/>
    <property type="match status" value="1"/>
</dbReference>
<dbReference type="InterPro" id="IPR018303">
    <property type="entry name" value="ATPase_P-typ_P_site"/>
</dbReference>
<dbReference type="InterPro" id="IPR004014">
    <property type="entry name" value="ATPase_P-typ_cation-transptr_N"/>
</dbReference>
<evidence type="ECO:0000256" key="4">
    <source>
        <dbReference type="ARBA" id="ARBA00022741"/>
    </source>
</evidence>
<protein>
    <submittedName>
        <fullName evidence="13">Cation-translocating P-type ATPase</fullName>
    </submittedName>
</protein>
<proteinExistence type="predicted"/>
<reference evidence="13 14" key="1">
    <citation type="submission" date="2024-09" db="EMBL/GenBank/DDBJ databases">
        <authorList>
            <person name="Sun Q."/>
            <person name="Mori K."/>
        </authorList>
    </citation>
    <scope>NUCLEOTIDE SEQUENCE [LARGE SCALE GENOMIC DNA]</scope>
    <source>
        <strain evidence="13 14">JCM 12763</strain>
    </source>
</reference>
<evidence type="ECO:0000313" key="14">
    <source>
        <dbReference type="Proteomes" id="UP001589613"/>
    </source>
</evidence>
<dbReference type="Proteomes" id="UP001589613">
    <property type="component" value="Unassembled WGS sequence"/>
</dbReference>